<dbReference type="Proteomes" id="UP000199645">
    <property type="component" value="Unassembled WGS sequence"/>
</dbReference>
<evidence type="ECO:0000256" key="1">
    <source>
        <dbReference type="SAM" id="SignalP"/>
    </source>
</evidence>
<dbReference type="InterPro" id="IPR035992">
    <property type="entry name" value="Ricin_B-like_lectins"/>
</dbReference>
<reference evidence="3 4" key="1">
    <citation type="submission" date="2016-10" db="EMBL/GenBank/DDBJ databases">
        <authorList>
            <person name="de Groot N.N."/>
        </authorList>
    </citation>
    <scope>NUCLEOTIDE SEQUENCE [LARGE SCALE GENOMIC DNA]</scope>
    <source>
        <strain evidence="3 4">DSM 43019</strain>
    </source>
</reference>
<keyword evidence="3" id="KW-0430">Lectin</keyword>
<evidence type="ECO:0000313" key="3">
    <source>
        <dbReference type="EMBL" id="SFE75574.1"/>
    </source>
</evidence>
<sequence length="146" mass="16220">MILAVLSGILGLSATPASAIEANMTWVSMGTNRCLDSNANQYAYTRGCGQPNLYQRWNGAFPRPRIFRNVATNLCLDSNAAREVYTRPCGAGNQYQQWRDISTTSSYGVFQNVATGYCLDGNASGDLYTNGCNMANRYMRWREVYP</sequence>
<dbReference type="Pfam" id="PF00652">
    <property type="entry name" value="Ricin_B_lectin"/>
    <property type="match status" value="1"/>
</dbReference>
<dbReference type="AlphaFoldDB" id="A0A1I2D4Z2"/>
<evidence type="ECO:0000313" key="4">
    <source>
        <dbReference type="Proteomes" id="UP000199645"/>
    </source>
</evidence>
<keyword evidence="4" id="KW-1185">Reference proteome</keyword>
<feature type="domain" description="Ricin B lectin" evidence="2">
    <location>
        <begin position="28"/>
        <end position="141"/>
    </location>
</feature>
<dbReference type="SUPFAM" id="SSF50370">
    <property type="entry name" value="Ricin B-like lectins"/>
    <property type="match status" value="1"/>
</dbReference>
<dbReference type="GO" id="GO:0030246">
    <property type="term" value="F:carbohydrate binding"/>
    <property type="evidence" value="ECO:0007669"/>
    <property type="project" value="UniProtKB-KW"/>
</dbReference>
<feature type="chain" id="PRO_5011549383" evidence="1">
    <location>
        <begin position="20"/>
        <end position="146"/>
    </location>
</feature>
<keyword evidence="1" id="KW-0732">Signal</keyword>
<accession>A0A1I2D4Z2</accession>
<dbReference type="Gene3D" id="2.80.10.50">
    <property type="match status" value="1"/>
</dbReference>
<organism evidence="3 4">
    <name type="scientific">Actinoplanes philippinensis</name>
    <dbReference type="NCBI Taxonomy" id="35752"/>
    <lineage>
        <taxon>Bacteria</taxon>
        <taxon>Bacillati</taxon>
        <taxon>Actinomycetota</taxon>
        <taxon>Actinomycetes</taxon>
        <taxon>Micromonosporales</taxon>
        <taxon>Micromonosporaceae</taxon>
        <taxon>Actinoplanes</taxon>
    </lineage>
</organism>
<dbReference type="EMBL" id="FONV01000003">
    <property type="protein sequence ID" value="SFE75574.1"/>
    <property type="molecule type" value="Genomic_DNA"/>
</dbReference>
<evidence type="ECO:0000259" key="2">
    <source>
        <dbReference type="Pfam" id="PF00652"/>
    </source>
</evidence>
<proteinExistence type="predicted"/>
<dbReference type="CDD" id="cd23415">
    <property type="entry name" value="beta-trefoil_Ricin_AH"/>
    <property type="match status" value="1"/>
</dbReference>
<dbReference type="InterPro" id="IPR000772">
    <property type="entry name" value="Ricin_B_lectin"/>
</dbReference>
<dbReference type="PROSITE" id="PS50231">
    <property type="entry name" value="RICIN_B_LECTIN"/>
    <property type="match status" value="1"/>
</dbReference>
<name>A0A1I2D4Z2_9ACTN</name>
<feature type="signal peptide" evidence="1">
    <location>
        <begin position="1"/>
        <end position="19"/>
    </location>
</feature>
<dbReference type="STRING" id="35752.SAMN05421541_103411"/>
<gene>
    <name evidence="3" type="ORF">SAMN05421541_103411</name>
</gene>
<protein>
    <submittedName>
        <fullName evidence="3">Ricin-type beta-trefoil lectin domain-containing protein</fullName>
    </submittedName>
</protein>